<keyword evidence="6 10" id="KW-0812">Transmembrane</keyword>
<comment type="similarity">
    <text evidence="2">Belongs to the amino acid-polyamine-organocation (APC) superfamily. Amino acid transporter (AAT) (TC 2.A.3.1) family.</text>
</comment>
<dbReference type="GO" id="GO:0005886">
    <property type="term" value="C:plasma membrane"/>
    <property type="evidence" value="ECO:0007669"/>
    <property type="project" value="UniProtKB-SubCell"/>
</dbReference>
<dbReference type="PROSITE" id="PS00218">
    <property type="entry name" value="AMINO_ACID_PERMEASE_1"/>
    <property type="match status" value="1"/>
</dbReference>
<dbReference type="PANTHER" id="PTHR43495">
    <property type="entry name" value="GABA PERMEASE"/>
    <property type="match status" value="1"/>
</dbReference>
<feature type="transmembrane region" description="Helical" evidence="10">
    <location>
        <begin position="20"/>
        <end position="39"/>
    </location>
</feature>
<keyword evidence="7" id="KW-0029">Amino-acid transport</keyword>
<dbReference type="Gene3D" id="1.20.1740.10">
    <property type="entry name" value="Amino acid/polyamine transporter I"/>
    <property type="match status" value="1"/>
</dbReference>
<dbReference type="FunFam" id="1.20.1740.10:FF:000001">
    <property type="entry name" value="Amino acid permease"/>
    <property type="match status" value="1"/>
</dbReference>
<dbReference type="EMBL" id="QWEG01000004">
    <property type="protein sequence ID" value="RHW41481.1"/>
    <property type="molecule type" value="Genomic_DNA"/>
</dbReference>
<organism evidence="12 13">
    <name type="scientific">Neobacillus notoginsengisoli</name>
    <dbReference type="NCBI Taxonomy" id="1578198"/>
    <lineage>
        <taxon>Bacteria</taxon>
        <taxon>Bacillati</taxon>
        <taxon>Bacillota</taxon>
        <taxon>Bacilli</taxon>
        <taxon>Bacillales</taxon>
        <taxon>Bacillaceae</taxon>
        <taxon>Neobacillus</taxon>
    </lineage>
</organism>
<keyword evidence="8 10" id="KW-1133">Transmembrane helix</keyword>
<dbReference type="InterPro" id="IPR004840">
    <property type="entry name" value="Amino_acid_permease_CS"/>
</dbReference>
<evidence type="ECO:0000256" key="4">
    <source>
        <dbReference type="ARBA" id="ARBA00022475"/>
    </source>
</evidence>
<feature type="transmembrane region" description="Helical" evidence="10">
    <location>
        <begin position="198"/>
        <end position="220"/>
    </location>
</feature>
<keyword evidence="13" id="KW-1185">Reference proteome</keyword>
<dbReference type="GO" id="GO:0006865">
    <property type="term" value="P:amino acid transport"/>
    <property type="evidence" value="ECO:0007669"/>
    <property type="project" value="UniProtKB-KW"/>
</dbReference>
<dbReference type="PANTHER" id="PTHR43495:SF4">
    <property type="entry name" value="AROMATIC AMINO ACID TRANSPORT PROTEIN AROP"/>
    <property type="match status" value="1"/>
</dbReference>
<dbReference type="PIRSF" id="PIRSF006060">
    <property type="entry name" value="AA_transporter"/>
    <property type="match status" value="1"/>
</dbReference>
<dbReference type="GO" id="GO:0055085">
    <property type="term" value="P:transmembrane transport"/>
    <property type="evidence" value="ECO:0007669"/>
    <property type="project" value="InterPro"/>
</dbReference>
<keyword evidence="4" id="KW-1003">Cell membrane</keyword>
<protein>
    <submittedName>
        <fullName evidence="12">Amino acid permease</fullName>
    </submittedName>
</protein>
<evidence type="ECO:0000256" key="10">
    <source>
        <dbReference type="SAM" id="Phobius"/>
    </source>
</evidence>
<evidence type="ECO:0000256" key="8">
    <source>
        <dbReference type="ARBA" id="ARBA00022989"/>
    </source>
</evidence>
<feature type="transmembrane region" description="Helical" evidence="10">
    <location>
        <begin position="241"/>
        <end position="260"/>
    </location>
</feature>
<evidence type="ECO:0000256" key="9">
    <source>
        <dbReference type="ARBA" id="ARBA00023136"/>
    </source>
</evidence>
<accession>A0A417YW49</accession>
<feature type="transmembrane region" description="Helical" evidence="10">
    <location>
        <begin position="360"/>
        <end position="380"/>
    </location>
</feature>
<evidence type="ECO:0000256" key="2">
    <source>
        <dbReference type="ARBA" id="ARBA00008583"/>
    </source>
</evidence>
<evidence type="ECO:0000259" key="11">
    <source>
        <dbReference type="Pfam" id="PF00324"/>
    </source>
</evidence>
<gene>
    <name evidence="12" type="ORF">D1B31_07085</name>
</gene>
<feature type="transmembrane region" description="Helical" evidence="10">
    <location>
        <begin position="280"/>
        <end position="300"/>
    </location>
</feature>
<comment type="subcellular location">
    <subcellularLocation>
        <location evidence="1">Cell inner membrane</location>
        <topology evidence="1">Multi-pass membrane protein</topology>
    </subcellularLocation>
</comment>
<evidence type="ECO:0000256" key="7">
    <source>
        <dbReference type="ARBA" id="ARBA00022970"/>
    </source>
</evidence>
<evidence type="ECO:0000256" key="6">
    <source>
        <dbReference type="ARBA" id="ARBA00022692"/>
    </source>
</evidence>
<keyword evidence="5" id="KW-0997">Cell inner membrane</keyword>
<feature type="transmembrane region" description="Helical" evidence="10">
    <location>
        <begin position="156"/>
        <end position="178"/>
    </location>
</feature>
<comment type="caution">
    <text evidence="12">The sequence shown here is derived from an EMBL/GenBank/DDBJ whole genome shotgun (WGS) entry which is preliminary data.</text>
</comment>
<feature type="transmembrane region" description="Helical" evidence="10">
    <location>
        <begin position="126"/>
        <end position="144"/>
    </location>
</feature>
<keyword evidence="3" id="KW-0813">Transport</keyword>
<proteinExistence type="inferred from homology"/>
<dbReference type="AlphaFoldDB" id="A0A417YW49"/>
<evidence type="ECO:0000256" key="5">
    <source>
        <dbReference type="ARBA" id="ARBA00022519"/>
    </source>
</evidence>
<feature type="transmembrane region" description="Helical" evidence="10">
    <location>
        <begin position="336"/>
        <end position="354"/>
    </location>
</feature>
<dbReference type="InterPro" id="IPR004841">
    <property type="entry name" value="AA-permease/SLC12A_dom"/>
</dbReference>
<dbReference type="RefSeq" id="WP_118920065.1">
    <property type="nucleotide sequence ID" value="NZ_QWEG01000004.1"/>
</dbReference>
<dbReference type="Pfam" id="PF00324">
    <property type="entry name" value="AA_permease"/>
    <property type="match status" value="1"/>
</dbReference>
<evidence type="ECO:0000256" key="1">
    <source>
        <dbReference type="ARBA" id="ARBA00004429"/>
    </source>
</evidence>
<feature type="domain" description="Amino acid permease/ SLC12A" evidence="11">
    <location>
        <begin position="17"/>
        <end position="446"/>
    </location>
</feature>
<sequence>METKNEEHLKRGLSNRHIQLIALGGTIGVGLFYGSSATIQLAGPAILLSYLIGGAVIFMIMRALGEMAVEDPVSGSFSAYANKYLGHFAGYVTGWTYWFNWIVVGMVEITVFGVYIKYWFPGVPQWVSALCALVVFTAINLIHVKAYGEFEFWFAMIKVVAIIGMILAGLGIILFGIGNGGVPIGFDNLWANGGFMPNGALGIVLSLVMVMFSFGGIEMIGLTAGEAENPKRTIPTAINNVIWRILIFYIGALGIIMVLYPWDKIGTSGSPFVLIFDKIGLPAAAGIINFVVITAALSAFNSGMYGTGRMLYSLSEQGNGPAYFRKLSKFGVPSRGILFSAAILLVAVLLNYLVPEKVFYYITAIATVAAVTSWSIIIITHIKFRKANPGGGAFRMPLYPFSSYFALAALAVVVVAMAFIEGMAVAYIVAPIWFAILFIGYKLKMK</sequence>
<keyword evidence="9 10" id="KW-0472">Membrane</keyword>
<dbReference type="OrthoDB" id="9780162at2"/>
<feature type="transmembrane region" description="Helical" evidence="10">
    <location>
        <begin position="401"/>
        <end position="420"/>
    </location>
</feature>
<feature type="transmembrane region" description="Helical" evidence="10">
    <location>
        <begin position="45"/>
        <end position="64"/>
    </location>
</feature>
<feature type="transmembrane region" description="Helical" evidence="10">
    <location>
        <begin position="426"/>
        <end position="443"/>
    </location>
</feature>
<reference evidence="12 13" key="1">
    <citation type="journal article" date="2017" name="Int. J. Syst. Evol. Microbiol.">
        <title>Bacillus notoginsengisoli sp. nov., a novel bacterium isolated from the rhizosphere of Panax notoginseng.</title>
        <authorList>
            <person name="Zhang M.Y."/>
            <person name="Cheng J."/>
            <person name="Cai Y."/>
            <person name="Zhang T.Y."/>
            <person name="Wu Y.Y."/>
            <person name="Manikprabhu D."/>
            <person name="Li W.J."/>
            <person name="Zhang Y.X."/>
        </authorList>
    </citation>
    <scope>NUCLEOTIDE SEQUENCE [LARGE SCALE GENOMIC DNA]</scope>
    <source>
        <strain evidence="12 13">JCM 30743</strain>
    </source>
</reference>
<dbReference type="Proteomes" id="UP000284416">
    <property type="component" value="Unassembled WGS sequence"/>
</dbReference>
<evidence type="ECO:0000313" key="13">
    <source>
        <dbReference type="Proteomes" id="UP000284416"/>
    </source>
</evidence>
<evidence type="ECO:0000313" key="12">
    <source>
        <dbReference type="EMBL" id="RHW41481.1"/>
    </source>
</evidence>
<name>A0A417YW49_9BACI</name>
<evidence type="ECO:0000256" key="3">
    <source>
        <dbReference type="ARBA" id="ARBA00022448"/>
    </source>
</evidence>